<dbReference type="EMBL" id="FQWX01000026">
    <property type="protein sequence ID" value="SHH20418.1"/>
    <property type="molecule type" value="Genomic_DNA"/>
</dbReference>
<reference evidence="2" key="1">
    <citation type="submission" date="2016-11" db="EMBL/GenBank/DDBJ databases">
        <authorList>
            <person name="Varghese N."/>
            <person name="Submissions S."/>
        </authorList>
    </citation>
    <scope>NUCLEOTIDE SEQUENCE [LARGE SCALE GENOMIC DNA]</scope>
    <source>
        <strain evidence="2">DSM 2635</strain>
    </source>
</reference>
<sequence length="133" mass="15622">MIDVNELLEIAIKEAENLMDAEIFLLKDLFKGYENLKVAEIARTALPPILESGRIPAEIITLMQTKEYSKENFDLQYPLLVKKSQYATRPVRYMAKPILNIYGEEYYLCSEWFEKPGANNDRPYLLRWIKDNK</sequence>
<organism evidence="1 2">
    <name type="scientific">Asaccharospora irregularis DSM 2635</name>
    <dbReference type="NCBI Taxonomy" id="1121321"/>
    <lineage>
        <taxon>Bacteria</taxon>
        <taxon>Bacillati</taxon>
        <taxon>Bacillota</taxon>
        <taxon>Clostridia</taxon>
        <taxon>Peptostreptococcales</taxon>
        <taxon>Peptostreptococcaceae</taxon>
        <taxon>Asaccharospora</taxon>
    </lineage>
</organism>
<dbReference type="RefSeq" id="WP_073126821.1">
    <property type="nucleotide sequence ID" value="NZ_FQWX01000026.1"/>
</dbReference>
<dbReference type="OrthoDB" id="371017at2"/>
<evidence type="ECO:0000313" key="1">
    <source>
        <dbReference type="EMBL" id="SHH20418.1"/>
    </source>
</evidence>
<gene>
    <name evidence="1" type="ORF">SAMN04488530_12616</name>
</gene>
<keyword evidence="2" id="KW-1185">Reference proteome</keyword>
<proteinExistence type="predicted"/>
<accession>A0A1M5R2Q0</accession>
<dbReference type="Proteomes" id="UP000243255">
    <property type="component" value="Unassembled WGS sequence"/>
</dbReference>
<dbReference type="STRING" id="1121321.SAMN04488530_12616"/>
<dbReference type="AlphaFoldDB" id="A0A1M5R2Q0"/>
<protein>
    <submittedName>
        <fullName evidence="1">Uncharacterized protein</fullName>
    </submittedName>
</protein>
<name>A0A1M5R2Q0_9FIRM</name>
<evidence type="ECO:0000313" key="2">
    <source>
        <dbReference type="Proteomes" id="UP000243255"/>
    </source>
</evidence>